<dbReference type="Pfam" id="PF00326">
    <property type="entry name" value="Peptidase_S9"/>
    <property type="match status" value="1"/>
</dbReference>
<feature type="domain" description="Peptidase S9 prolyl oligopeptidase catalytic" evidence="8">
    <location>
        <begin position="573"/>
        <end position="788"/>
    </location>
</feature>
<dbReference type="PROSITE" id="PS00708">
    <property type="entry name" value="PRO_ENDOPEP_SER"/>
    <property type="match status" value="1"/>
</dbReference>
<dbReference type="SUPFAM" id="SSF50993">
    <property type="entry name" value="Peptidase/esterase 'gauge' domain"/>
    <property type="match status" value="1"/>
</dbReference>
<dbReference type="GO" id="GO:0070012">
    <property type="term" value="F:oligopeptidase activity"/>
    <property type="evidence" value="ECO:0007669"/>
    <property type="project" value="TreeGrafter"/>
</dbReference>
<dbReference type="GO" id="GO:0004252">
    <property type="term" value="F:serine-type endopeptidase activity"/>
    <property type="evidence" value="ECO:0007669"/>
    <property type="project" value="UniProtKB-UniRule"/>
</dbReference>
<dbReference type="Gene3D" id="2.130.10.120">
    <property type="entry name" value="Prolyl oligopeptidase, N-terminal domain"/>
    <property type="match status" value="1"/>
</dbReference>
<organism evidence="10 11">
    <name type="scientific">Boletus edulis BED1</name>
    <dbReference type="NCBI Taxonomy" id="1328754"/>
    <lineage>
        <taxon>Eukaryota</taxon>
        <taxon>Fungi</taxon>
        <taxon>Dikarya</taxon>
        <taxon>Basidiomycota</taxon>
        <taxon>Agaricomycotina</taxon>
        <taxon>Agaricomycetes</taxon>
        <taxon>Agaricomycetidae</taxon>
        <taxon>Boletales</taxon>
        <taxon>Boletineae</taxon>
        <taxon>Boletaceae</taxon>
        <taxon>Boletoideae</taxon>
        <taxon>Boletus</taxon>
    </lineage>
</organism>
<keyword evidence="11" id="KW-1185">Reference proteome</keyword>
<dbReference type="PANTHER" id="PTHR42881">
    <property type="entry name" value="PROLYL ENDOPEPTIDASE"/>
    <property type="match status" value="1"/>
</dbReference>
<dbReference type="EMBL" id="WHUW01000003">
    <property type="protein sequence ID" value="KAF8448942.1"/>
    <property type="molecule type" value="Genomic_DNA"/>
</dbReference>
<keyword evidence="6 7" id="KW-0720">Serine protease</keyword>
<evidence type="ECO:0000256" key="3">
    <source>
        <dbReference type="ARBA" id="ARBA00011245"/>
    </source>
</evidence>
<gene>
    <name evidence="10" type="ORF">L210DRAFT_1054800</name>
</gene>
<dbReference type="InterPro" id="IPR002471">
    <property type="entry name" value="Pept_S9_AS"/>
</dbReference>
<keyword evidence="5 7" id="KW-0378">Hydrolase</keyword>
<evidence type="ECO:0000313" key="10">
    <source>
        <dbReference type="EMBL" id="KAF8448942.1"/>
    </source>
</evidence>
<evidence type="ECO:0000259" key="9">
    <source>
        <dbReference type="Pfam" id="PF02897"/>
    </source>
</evidence>
<dbReference type="InterPro" id="IPR023302">
    <property type="entry name" value="Pept_S9A_N"/>
</dbReference>
<dbReference type="AlphaFoldDB" id="A0AAD4C4I4"/>
<dbReference type="GO" id="GO:0005829">
    <property type="term" value="C:cytosol"/>
    <property type="evidence" value="ECO:0007669"/>
    <property type="project" value="TreeGrafter"/>
</dbReference>
<comment type="caution">
    <text evidence="10">The sequence shown here is derived from an EMBL/GenBank/DDBJ whole genome shotgun (WGS) entry which is preliminary data.</text>
</comment>
<sequence length="795" mass="88818">MLSLCRFSNPTTRGSRLLSFTWFPTRLPQSPPTRIIRSLSRSTASLARTMSPPPWTPNQYPPARRCDHVDAYESEKQGHVRVADPYQWLEEHTDETDAWTSAQDAFTRNYLDKNTDRAKLEKEIRVNTNYEKFSAPVLKYDGRWYWYYNSGLQAQSVLYRSSDEKLPDFSKDGGAKGEVFFDPNQLSDDGTAALSVTAFSRDGNYYAYGISLSGSDFCTIYIRETSKPLAAVAGKRMDHHEGCLSDEIRFVKFSSISWTHDSKGFFYQRFPSRESHGIATEDKAGTETTGDKDAMLYYHRVGTPQSQDILVMKDAEHREWMWGTSVSELDGRYLFLSVSRDTARKNLLWVADLQENEIGQNIKWEKLIDKFEAEYDVIANDGTKLYIRTNLNAPKHKIVTIDLADPKLTQVDLIPEEKDASLSDILAVGKDKFAVVYKRNVIDEIYLYSLTGEKLTRMASSLVGAAEVSGRRALSDVFVSMTGFTNPGIIGHLDMNKFNATLSLESAWRIYHTTDVGGLRPDEFTAEQVWYESKDGTKIPMFIVRHKSTKTDGTAPAIQYGYGGFSVSINPFFSPSILTFLKSYGAVFALPNIRGGGEFGEEWHNAGIMERKINVFDDFIAATEHLVKNKIAAVGKVAINGASNGGLLVGACVNIAPQGTFGAAVAEVGVMDLLKFADFTIGKAWTADYGDPHDPHDFDFIHPISPVHNVPKDRTLPPLLLMTADHDDRVVPLHSFKLAATLQHALPHNPHPLLIRIDKKAGHGAGKATEKRIQDAADKWGFVAQSLGLKWQADS</sequence>
<accession>A0AAD4C4I4</accession>
<evidence type="ECO:0000259" key="8">
    <source>
        <dbReference type="Pfam" id="PF00326"/>
    </source>
</evidence>
<dbReference type="PANTHER" id="PTHR42881:SF2">
    <property type="entry name" value="PROLYL ENDOPEPTIDASE"/>
    <property type="match status" value="1"/>
</dbReference>
<comment type="subunit">
    <text evidence="3">Monomer.</text>
</comment>
<evidence type="ECO:0000313" key="11">
    <source>
        <dbReference type="Proteomes" id="UP001194468"/>
    </source>
</evidence>
<dbReference type="FunFam" id="2.130.10.120:FF:000001">
    <property type="entry name" value="Prolyl endopeptidase"/>
    <property type="match status" value="1"/>
</dbReference>
<evidence type="ECO:0000256" key="7">
    <source>
        <dbReference type="RuleBase" id="RU368024"/>
    </source>
</evidence>
<comment type="catalytic activity">
    <reaction evidence="1">
        <text>Hydrolysis of Pro-|-Xaa &gt;&gt; Ala-|-Xaa in oligopeptides.</text>
        <dbReference type="EC" id="3.4.21.26"/>
    </reaction>
</comment>
<name>A0AAD4C4I4_BOLED</name>
<reference evidence="10" key="1">
    <citation type="submission" date="2019-10" db="EMBL/GenBank/DDBJ databases">
        <authorList>
            <consortium name="DOE Joint Genome Institute"/>
            <person name="Kuo A."/>
            <person name="Miyauchi S."/>
            <person name="Kiss E."/>
            <person name="Drula E."/>
            <person name="Kohler A."/>
            <person name="Sanchez-Garcia M."/>
            <person name="Andreopoulos B."/>
            <person name="Barry K.W."/>
            <person name="Bonito G."/>
            <person name="Buee M."/>
            <person name="Carver A."/>
            <person name="Chen C."/>
            <person name="Cichocki N."/>
            <person name="Clum A."/>
            <person name="Culley D."/>
            <person name="Crous P.W."/>
            <person name="Fauchery L."/>
            <person name="Girlanda M."/>
            <person name="Hayes R."/>
            <person name="Keri Z."/>
            <person name="LaButti K."/>
            <person name="Lipzen A."/>
            <person name="Lombard V."/>
            <person name="Magnuson J."/>
            <person name="Maillard F."/>
            <person name="Morin E."/>
            <person name="Murat C."/>
            <person name="Nolan M."/>
            <person name="Ohm R."/>
            <person name="Pangilinan J."/>
            <person name="Pereira M."/>
            <person name="Perotto S."/>
            <person name="Peter M."/>
            <person name="Riley R."/>
            <person name="Sitrit Y."/>
            <person name="Stielow B."/>
            <person name="Szollosi G."/>
            <person name="Zifcakova L."/>
            <person name="Stursova M."/>
            <person name="Spatafora J.W."/>
            <person name="Tedersoo L."/>
            <person name="Vaario L.-M."/>
            <person name="Yamada A."/>
            <person name="Yan M."/>
            <person name="Wang P."/>
            <person name="Xu J."/>
            <person name="Bruns T."/>
            <person name="Baldrian P."/>
            <person name="Vilgalys R."/>
            <person name="Henrissat B."/>
            <person name="Grigoriev I.V."/>
            <person name="Hibbett D."/>
            <person name="Nagy L.G."/>
            <person name="Martin F.M."/>
        </authorList>
    </citation>
    <scope>NUCLEOTIDE SEQUENCE</scope>
    <source>
        <strain evidence="10">BED1</strain>
    </source>
</reference>
<dbReference type="InterPro" id="IPR051167">
    <property type="entry name" value="Prolyl_oligopep/macrocyclase"/>
</dbReference>
<dbReference type="FunFam" id="3.40.50.1820:FF:000005">
    <property type="entry name" value="Prolyl endopeptidase"/>
    <property type="match status" value="1"/>
</dbReference>
<proteinExistence type="inferred from homology"/>
<dbReference type="SUPFAM" id="SSF53474">
    <property type="entry name" value="alpha/beta-Hydrolases"/>
    <property type="match status" value="1"/>
</dbReference>
<dbReference type="Pfam" id="PF02897">
    <property type="entry name" value="Peptidase_S9_N"/>
    <property type="match status" value="1"/>
</dbReference>
<protein>
    <recommendedName>
        <fullName evidence="7">Prolyl endopeptidase</fullName>
        <ecNumber evidence="7">3.4.21.-</ecNumber>
    </recommendedName>
</protein>
<feature type="domain" description="Peptidase S9A N-terminal" evidence="9">
    <location>
        <begin position="61"/>
        <end position="498"/>
    </location>
</feature>
<evidence type="ECO:0000256" key="5">
    <source>
        <dbReference type="ARBA" id="ARBA00022801"/>
    </source>
</evidence>
<evidence type="ECO:0000256" key="6">
    <source>
        <dbReference type="ARBA" id="ARBA00022825"/>
    </source>
</evidence>
<evidence type="ECO:0000256" key="1">
    <source>
        <dbReference type="ARBA" id="ARBA00001070"/>
    </source>
</evidence>
<evidence type="ECO:0000256" key="2">
    <source>
        <dbReference type="ARBA" id="ARBA00005228"/>
    </source>
</evidence>
<keyword evidence="4 7" id="KW-0645">Protease</keyword>
<dbReference type="PRINTS" id="PR00862">
    <property type="entry name" value="PROLIGOPTASE"/>
</dbReference>
<dbReference type="EC" id="3.4.21.-" evidence="7"/>
<dbReference type="Gene3D" id="3.40.50.1820">
    <property type="entry name" value="alpha/beta hydrolase"/>
    <property type="match status" value="1"/>
</dbReference>
<evidence type="ECO:0000256" key="4">
    <source>
        <dbReference type="ARBA" id="ARBA00022670"/>
    </source>
</evidence>
<dbReference type="Proteomes" id="UP001194468">
    <property type="component" value="Unassembled WGS sequence"/>
</dbReference>
<dbReference type="InterPro" id="IPR002470">
    <property type="entry name" value="Peptidase_S9A"/>
</dbReference>
<comment type="similarity">
    <text evidence="2 7">Belongs to the peptidase S9A family.</text>
</comment>
<dbReference type="GO" id="GO:0006508">
    <property type="term" value="P:proteolysis"/>
    <property type="evidence" value="ECO:0007669"/>
    <property type="project" value="UniProtKB-KW"/>
</dbReference>
<reference evidence="10" key="2">
    <citation type="journal article" date="2020" name="Nat. Commun.">
        <title>Large-scale genome sequencing of mycorrhizal fungi provides insights into the early evolution of symbiotic traits.</title>
        <authorList>
            <person name="Miyauchi S."/>
            <person name="Kiss E."/>
            <person name="Kuo A."/>
            <person name="Drula E."/>
            <person name="Kohler A."/>
            <person name="Sanchez-Garcia M."/>
            <person name="Morin E."/>
            <person name="Andreopoulos B."/>
            <person name="Barry K.W."/>
            <person name="Bonito G."/>
            <person name="Buee M."/>
            <person name="Carver A."/>
            <person name="Chen C."/>
            <person name="Cichocki N."/>
            <person name="Clum A."/>
            <person name="Culley D."/>
            <person name="Crous P.W."/>
            <person name="Fauchery L."/>
            <person name="Girlanda M."/>
            <person name="Hayes R.D."/>
            <person name="Keri Z."/>
            <person name="LaButti K."/>
            <person name="Lipzen A."/>
            <person name="Lombard V."/>
            <person name="Magnuson J."/>
            <person name="Maillard F."/>
            <person name="Murat C."/>
            <person name="Nolan M."/>
            <person name="Ohm R.A."/>
            <person name="Pangilinan J."/>
            <person name="Pereira M.F."/>
            <person name="Perotto S."/>
            <person name="Peter M."/>
            <person name="Pfister S."/>
            <person name="Riley R."/>
            <person name="Sitrit Y."/>
            <person name="Stielow J.B."/>
            <person name="Szollosi G."/>
            <person name="Zifcakova L."/>
            <person name="Stursova M."/>
            <person name="Spatafora J.W."/>
            <person name="Tedersoo L."/>
            <person name="Vaario L.M."/>
            <person name="Yamada A."/>
            <person name="Yan M."/>
            <person name="Wang P."/>
            <person name="Xu J."/>
            <person name="Bruns T."/>
            <person name="Baldrian P."/>
            <person name="Vilgalys R."/>
            <person name="Dunand C."/>
            <person name="Henrissat B."/>
            <person name="Grigoriev I.V."/>
            <person name="Hibbett D."/>
            <person name="Nagy L.G."/>
            <person name="Martin F.M."/>
        </authorList>
    </citation>
    <scope>NUCLEOTIDE SEQUENCE</scope>
    <source>
        <strain evidence="10">BED1</strain>
    </source>
</reference>
<dbReference type="InterPro" id="IPR029058">
    <property type="entry name" value="AB_hydrolase_fold"/>
</dbReference>
<dbReference type="InterPro" id="IPR001375">
    <property type="entry name" value="Peptidase_S9_cat"/>
</dbReference>